<dbReference type="PANTHER" id="PTHR37306:SF1">
    <property type="entry name" value="COLICIN V PRODUCTION PROTEIN"/>
    <property type="match status" value="1"/>
</dbReference>
<keyword evidence="3 6" id="KW-1133">Transmembrane helix</keyword>
<feature type="region of interest" description="Disordered" evidence="5">
    <location>
        <begin position="240"/>
        <end position="299"/>
    </location>
</feature>
<accession>A0A3B1DMI3</accession>
<dbReference type="InterPro" id="IPR003825">
    <property type="entry name" value="Colicin-V_CvpA"/>
</dbReference>
<gene>
    <name evidence="7" type="ORF">MNBD_PLANCTO02-2971</name>
</gene>
<proteinExistence type="predicted"/>
<protein>
    <recommendedName>
        <fullName evidence="8">Colicin V production protein</fullName>
    </recommendedName>
</protein>
<feature type="compositionally biased region" description="Low complexity" evidence="5">
    <location>
        <begin position="193"/>
        <end position="205"/>
    </location>
</feature>
<keyword evidence="2 6" id="KW-0812">Transmembrane</keyword>
<evidence type="ECO:0000313" key="7">
    <source>
        <dbReference type="EMBL" id="VAX40141.1"/>
    </source>
</evidence>
<comment type="subcellular location">
    <subcellularLocation>
        <location evidence="1">Membrane</location>
        <topology evidence="1">Multi-pass membrane protein</topology>
    </subcellularLocation>
</comment>
<dbReference type="Pfam" id="PF02674">
    <property type="entry name" value="Colicin_V"/>
    <property type="match status" value="1"/>
</dbReference>
<feature type="compositionally biased region" description="Polar residues" evidence="5">
    <location>
        <begin position="263"/>
        <end position="279"/>
    </location>
</feature>
<feature type="transmembrane region" description="Helical" evidence="6">
    <location>
        <begin position="104"/>
        <end position="126"/>
    </location>
</feature>
<evidence type="ECO:0000256" key="6">
    <source>
        <dbReference type="SAM" id="Phobius"/>
    </source>
</evidence>
<feature type="transmembrane region" description="Helical" evidence="6">
    <location>
        <begin position="28"/>
        <end position="46"/>
    </location>
</feature>
<evidence type="ECO:0000256" key="1">
    <source>
        <dbReference type="ARBA" id="ARBA00004141"/>
    </source>
</evidence>
<dbReference type="EMBL" id="UOGL01000403">
    <property type="protein sequence ID" value="VAX40141.1"/>
    <property type="molecule type" value="Genomic_DNA"/>
</dbReference>
<dbReference type="GO" id="GO:0009403">
    <property type="term" value="P:toxin biosynthetic process"/>
    <property type="evidence" value="ECO:0007669"/>
    <property type="project" value="InterPro"/>
</dbReference>
<sequence length="387" mass="43303">MNENVFDGIILFVLLISLYRGAAKGFVWQLATIAAIVLCFVFAGELSKKVAPVIANFGAKPPLDQWLAMLALYVGFSFLSFGVARSIGRWLEKVKLKEYDKHLGAIFGLVKGVAFCLVLVFFLSNFSTSARAMIKKSYSGKAAATVMDGLHPLMSEGLSKALHDIGNIDELNQPGLKLKNHDKNPDGEYEKGNNNPSNNDDPFNNEQEEGYSFLENFVRSLPSIEGSKIQENVLRILKNSSPQEREQMMESLRKGVRGADFIRSQTNDPFDPRSQTSDPFDSPQEKQTENRPTSNNDRKNLLRKIAALQSNSVSRQQQIITNANRALQGVPRNIADKAVEDWYADLYGSEFDPDLKTDFSTPIDERIFRQAKAAKIPLSSLPEKYQR</sequence>
<name>A0A3B1DMI3_9ZZZZ</name>
<feature type="compositionally biased region" description="Basic and acidic residues" evidence="5">
    <location>
        <begin position="243"/>
        <end position="253"/>
    </location>
</feature>
<evidence type="ECO:0008006" key="8">
    <source>
        <dbReference type="Google" id="ProtNLM"/>
    </source>
</evidence>
<feature type="region of interest" description="Disordered" evidence="5">
    <location>
        <begin position="173"/>
        <end position="207"/>
    </location>
</feature>
<dbReference type="PANTHER" id="PTHR37306">
    <property type="entry name" value="COLICIN V PRODUCTION PROTEIN"/>
    <property type="match status" value="1"/>
</dbReference>
<evidence type="ECO:0000256" key="3">
    <source>
        <dbReference type="ARBA" id="ARBA00022989"/>
    </source>
</evidence>
<evidence type="ECO:0000256" key="2">
    <source>
        <dbReference type="ARBA" id="ARBA00022692"/>
    </source>
</evidence>
<feature type="transmembrane region" description="Helical" evidence="6">
    <location>
        <begin position="66"/>
        <end position="84"/>
    </location>
</feature>
<evidence type="ECO:0000256" key="5">
    <source>
        <dbReference type="SAM" id="MobiDB-lite"/>
    </source>
</evidence>
<dbReference type="AlphaFoldDB" id="A0A3B1DMI3"/>
<feature type="compositionally biased region" description="Basic and acidic residues" evidence="5">
    <location>
        <begin position="179"/>
        <end position="191"/>
    </location>
</feature>
<feature type="transmembrane region" description="Helical" evidence="6">
    <location>
        <begin position="5"/>
        <end position="22"/>
    </location>
</feature>
<evidence type="ECO:0000256" key="4">
    <source>
        <dbReference type="ARBA" id="ARBA00023136"/>
    </source>
</evidence>
<dbReference type="GO" id="GO:0016020">
    <property type="term" value="C:membrane"/>
    <property type="evidence" value="ECO:0007669"/>
    <property type="project" value="UniProtKB-SubCell"/>
</dbReference>
<reference evidence="7" key="1">
    <citation type="submission" date="2018-06" db="EMBL/GenBank/DDBJ databases">
        <authorList>
            <person name="Zhirakovskaya E."/>
        </authorList>
    </citation>
    <scope>NUCLEOTIDE SEQUENCE</scope>
</reference>
<organism evidence="7">
    <name type="scientific">hydrothermal vent metagenome</name>
    <dbReference type="NCBI Taxonomy" id="652676"/>
    <lineage>
        <taxon>unclassified sequences</taxon>
        <taxon>metagenomes</taxon>
        <taxon>ecological metagenomes</taxon>
    </lineage>
</organism>
<keyword evidence="4 6" id="KW-0472">Membrane</keyword>